<dbReference type="OMA" id="YLHVPDM"/>
<dbReference type="Gene3D" id="3.30.750.44">
    <property type="match status" value="1"/>
</dbReference>
<evidence type="ECO:0000313" key="11">
    <source>
        <dbReference type="Proteomes" id="UP000041254"/>
    </source>
</evidence>
<feature type="compositionally biased region" description="Acidic residues" evidence="7">
    <location>
        <begin position="743"/>
        <end position="776"/>
    </location>
</feature>
<feature type="chain" id="PRO_5005190545" description="Tail specific protease domain-containing protein" evidence="8">
    <location>
        <begin position="22"/>
        <end position="1479"/>
    </location>
</feature>
<feature type="signal peptide" evidence="8">
    <location>
        <begin position="1"/>
        <end position="21"/>
    </location>
</feature>
<dbReference type="OrthoDB" id="43744at2759"/>
<comment type="subcellular location">
    <subcellularLocation>
        <location evidence="1">Cytoplasm</location>
    </subcellularLocation>
</comment>
<dbReference type="InParanoid" id="A0A0G4GDX5"/>
<dbReference type="InterPro" id="IPR011044">
    <property type="entry name" value="Quino_amine_DH_bsu"/>
</dbReference>
<dbReference type="Gene3D" id="2.120.10.60">
    <property type="entry name" value="Tricorn protease N-terminal domain"/>
    <property type="match status" value="1"/>
</dbReference>
<feature type="compositionally biased region" description="Pro residues" evidence="7">
    <location>
        <begin position="1122"/>
        <end position="1133"/>
    </location>
</feature>
<name>A0A0G4GDX5_VITBC</name>
<proteinExistence type="inferred from homology"/>
<evidence type="ECO:0000256" key="4">
    <source>
        <dbReference type="ARBA" id="ARBA00022670"/>
    </source>
</evidence>
<comment type="similarity">
    <text evidence="2">Belongs to the peptidase S41B family.</text>
</comment>
<feature type="compositionally biased region" description="Basic and acidic residues" evidence="7">
    <location>
        <begin position="1135"/>
        <end position="1153"/>
    </location>
</feature>
<keyword evidence="8" id="KW-0732">Signal</keyword>
<gene>
    <name evidence="10" type="ORF">Vbra_17529</name>
</gene>
<feature type="region of interest" description="Disordered" evidence="7">
    <location>
        <begin position="729"/>
        <end position="786"/>
    </location>
</feature>
<dbReference type="CDD" id="cd07562">
    <property type="entry name" value="Peptidase_S41_TRI"/>
    <property type="match status" value="1"/>
</dbReference>
<sequence length="1479" mass="162676">MHACFACCIWHLVIPFEITQAFSSPSFIHRRSSSLPRRPSSNREMMAAASPSVEEQFSRLSLQGQQPSQDHADEGVLGYYSMPTLHGDKVIFVCEDDLWRGTVSGSPRWSPPHRLTSGLQCSFPLLSPDGKTVAFSAEVGDKGATEVFTMASSGGAINRLTHFGSYAAPVAWQLDGKSVIVTSTYEQINSYHQHLFRVAVPTADTDPTSAHPHPLPLSLGLADSCAFATTGNGTQDPSSAVPRLLGRHTSDPHISQFKGYKGGASGVIWIDPQGDGEYAKLELRRRGGGGGDSEESREGVSVGSPMWLGDRVVFVAEDLQMKPYVDGDTAAGAGACANIFSCSLQGDDVRRHTFQKDHYVRNPTLESGPGAHRVVYHAGGDLFVLDLGQDCRSVSAPVHLDYRLWTARTKRQPRIVQPSDYLEEYCIHPKGHHIGVIARGQPFEMALWEGPALPLNLSSLHRCYGAHYLSDGRLATFCLPPDGPIQLMVRSMAERDPNEWLRALAEEEMQESQGQPRVEPYISDLLQPADAPPLLPVDLSWADGSTDPVDVGLPEDVESSPTSSCIAMVNHRLELLLITLDDTDKPQREKGKGRGKSGRDGGGRESWDACASRRIASGGVTGRVTVVCRGEHEGGIGGLAWSPDGQWLAFAYMSSAEASVIRLYHVPTGQLADVTKPRFKDFSPAFDRGGRYLYFLSNRAFITREDEVHFDLGFAGSIRPYAVTLQRSTPSPLKRLPTAPADDHDEEEEESEDEDEDEEESEDDDSDDEDGDEGEEDKSAPPPVLIDLDGIHRRILEFPLPAGDYRQVDSLAAEGSSVRRGGIVFVRRHLKGGRKADVREGPQEEEQEGKGHLFSFDFSRMKERKLADDVDSFQVSHDGRTTALLCEEDDETTLRVYETGVKPSEEDSDGEDIDEDQPGRESGLIDIDGRITLEVTPADEWVQMFAETWRRLGEFFFDKHMGGLNWNRIKHKYWPLLGRLGCRRELTDVIEEMISELGVGHTWTYGRGDDTEHKQLQHDDDAQGFLGADFDWSEEAQAYRITHMVCGDAWDACGGGPLSAVGVGEVKEGDYVVAIDGRRLSRHITPQHTLRDRAGKEVYVTIVPSRDLPAYLAWKSADTPSSPSPPTAPPPPAAADRRKDRERASSKDKDKGGGKGSKGGGTTGFLTKRRDKKRQGGGKGHKHKGGGGDDGRGGGGGGGGSRIEMQMLHPPWRTVRVKAVGVECDRVGRCRDWVEKNGNTVHTRTNGRVGYVRVPDTERLGFAEFHRYYLVECQRDALIVDVRGNLGGYSSELMLEKLQRRHLGYNAPRQGRGVPTSYPRHSVDGPMVMLADENAGSDADVWCHTFKLLKLGPLVGKRTWGSVVSVGPCDVDLVDGGTVAVPYEHYFTHDVGFGLENWGVDPDVTVEYAPQHYRSGVDPQLDRAIEMAMKLLDKGDEERQNVRARLREFPPNPRAAVMFPPGDGGDPPSTQQDKDGRLM</sequence>
<dbReference type="InterPro" id="IPR036034">
    <property type="entry name" value="PDZ_sf"/>
</dbReference>
<dbReference type="InterPro" id="IPR015943">
    <property type="entry name" value="WD40/YVTN_repeat-like_dom_sf"/>
</dbReference>
<feature type="compositionally biased region" description="Acidic residues" evidence="7">
    <location>
        <begin position="906"/>
        <end position="916"/>
    </location>
</feature>
<feature type="region of interest" description="Disordered" evidence="7">
    <location>
        <begin position="1115"/>
        <end position="1204"/>
    </location>
</feature>
<dbReference type="GO" id="GO:0006508">
    <property type="term" value="P:proteolysis"/>
    <property type="evidence" value="ECO:0007669"/>
    <property type="project" value="UniProtKB-KW"/>
</dbReference>
<feature type="compositionally biased region" description="Gly residues" evidence="7">
    <location>
        <begin position="1154"/>
        <end position="1163"/>
    </location>
</feature>
<dbReference type="VEuPathDB" id="CryptoDB:Vbra_17529"/>
<evidence type="ECO:0000256" key="8">
    <source>
        <dbReference type="SAM" id="SignalP"/>
    </source>
</evidence>
<protein>
    <recommendedName>
        <fullName evidence="9">Tail specific protease domain-containing protein</fullName>
    </recommendedName>
</protein>
<keyword evidence="11" id="KW-1185">Reference proteome</keyword>
<dbReference type="InterPro" id="IPR029045">
    <property type="entry name" value="ClpP/crotonase-like_dom_sf"/>
</dbReference>
<dbReference type="GO" id="GO:0005737">
    <property type="term" value="C:cytoplasm"/>
    <property type="evidence" value="ECO:0007669"/>
    <property type="project" value="UniProtKB-SubCell"/>
</dbReference>
<dbReference type="InterPro" id="IPR005151">
    <property type="entry name" value="Tail-specific_protease"/>
</dbReference>
<evidence type="ECO:0000256" key="3">
    <source>
        <dbReference type="ARBA" id="ARBA00022490"/>
    </source>
</evidence>
<dbReference type="Pfam" id="PF14685">
    <property type="entry name" value="PDZ_Tricorn"/>
    <property type="match status" value="1"/>
</dbReference>
<dbReference type="Proteomes" id="UP000041254">
    <property type="component" value="Unassembled WGS sequence"/>
</dbReference>
<evidence type="ECO:0000256" key="7">
    <source>
        <dbReference type="SAM" id="MobiDB-lite"/>
    </source>
</evidence>
<evidence type="ECO:0000256" key="5">
    <source>
        <dbReference type="ARBA" id="ARBA00022801"/>
    </source>
</evidence>
<dbReference type="InterPro" id="IPR028204">
    <property type="entry name" value="Tricorn_C1"/>
</dbReference>
<feature type="domain" description="Tail specific protease" evidence="9">
    <location>
        <begin position="1214"/>
        <end position="1407"/>
    </location>
</feature>
<dbReference type="Pfam" id="PF03572">
    <property type="entry name" value="Peptidase_S41"/>
    <property type="match status" value="1"/>
</dbReference>
<dbReference type="Pfam" id="PF26549">
    <property type="entry name" value="Tricorn_N"/>
    <property type="match status" value="1"/>
</dbReference>
<reference evidence="10 11" key="1">
    <citation type="submission" date="2014-11" db="EMBL/GenBank/DDBJ databases">
        <authorList>
            <person name="Zhu J."/>
            <person name="Qi W."/>
            <person name="Song R."/>
        </authorList>
    </citation>
    <scope>NUCLEOTIDE SEQUENCE [LARGE SCALE GENOMIC DNA]</scope>
</reference>
<evidence type="ECO:0000256" key="2">
    <source>
        <dbReference type="ARBA" id="ARBA00008524"/>
    </source>
</evidence>
<dbReference type="SUPFAM" id="SSF69304">
    <property type="entry name" value="Tricorn protease N-terminal domain"/>
    <property type="match status" value="1"/>
</dbReference>
<keyword evidence="6" id="KW-0720">Serine protease</keyword>
<dbReference type="SMART" id="SM00245">
    <property type="entry name" value="TSPc"/>
    <property type="match status" value="1"/>
</dbReference>
<dbReference type="Gene3D" id="3.90.226.10">
    <property type="entry name" value="2-enoyl-CoA Hydratase, Chain A, domain 1"/>
    <property type="match status" value="1"/>
</dbReference>
<dbReference type="GO" id="GO:0008236">
    <property type="term" value="F:serine-type peptidase activity"/>
    <property type="evidence" value="ECO:0007669"/>
    <property type="project" value="UniProtKB-KW"/>
</dbReference>
<dbReference type="SUPFAM" id="SSF52096">
    <property type="entry name" value="ClpP/crotonase"/>
    <property type="match status" value="1"/>
</dbReference>
<evidence type="ECO:0000256" key="6">
    <source>
        <dbReference type="ARBA" id="ARBA00022825"/>
    </source>
</evidence>
<dbReference type="SUPFAM" id="SSF50156">
    <property type="entry name" value="PDZ domain-like"/>
    <property type="match status" value="1"/>
</dbReference>
<keyword evidence="5" id="KW-0378">Hydrolase</keyword>
<evidence type="ECO:0000256" key="1">
    <source>
        <dbReference type="ARBA" id="ARBA00004496"/>
    </source>
</evidence>
<feature type="compositionally biased region" description="Basic residues" evidence="7">
    <location>
        <begin position="1167"/>
        <end position="1185"/>
    </location>
</feature>
<dbReference type="Pfam" id="PF26550">
    <property type="entry name" value="Tricorn_2nd"/>
    <property type="match status" value="1"/>
</dbReference>
<dbReference type="PANTHER" id="PTHR43253">
    <property type="entry name" value="TRICORN PROTEASE HOMOLOG 2-RELATED"/>
    <property type="match status" value="1"/>
</dbReference>
<keyword evidence="3" id="KW-0963">Cytoplasm</keyword>
<evidence type="ECO:0000259" key="9">
    <source>
        <dbReference type="SMART" id="SM00245"/>
    </source>
</evidence>
<feature type="region of interest" description="Disordered" evidence="7">
    <location>
        <begin position="899"/>
        <end position="923"/>
    </location>
</feature>
<feature type="region of interest" description="Disordered" evidence="7">
    <location>
        <begin position="1447"/>
        <end position="1479"/>
    </location>
</feature>
<dbReference type="InterPro" id="IPR029414">
    <property type="entry name" value="Tricorn_PDZ"/>
</dbReference>
<dbReference type="Gene3D" id="2.130.10.10">
    <property type="entry name" value="YVTN repeat-like/Quinoprotein amine dehydrogenase"/>
    <property type="match status" value="1"/>
</dbReference>
<dbReference type="Pfam" id="PF14684">
    <property type="entry name" value="Tricorn_C1"/>
    <property type="match status" value="1"/>
</dbReference>
<dbReference type="InterPro" id="IPR012393">
    <property type="entry name" value="Tricorn_protease"/>
</dbReference>
<dbReference type="EMBL" id="CDMY01000635">
    <property type="protein sequence ID" value="CEM27569.1"/>
    <property type="molecule type" value="Genomic_DNA"/>
</dbReference>
<accession>A0A0G4GDX5</accession>
<dbReference type="Gene3D" id="2.30.42.10">
    <property type="match status" value="1"/>
</dbReference>
<dbReference type="PANTHER" id="PTHR43253:SF1">
    <property type="entry name" value="TRICORN PROTEASE HOMOLOG 2-RELATED"/>
    <property type="match status" value="1"/>
</dbReference>
<dbReference type="SUPFAM" id="SSF50969">
    <property type="entry name" value="YVTN repeat-like/Quinoprotein amine dehydrogenase"/>
    <property type="match status" value="1"/>
</dbReference>
<keyword evidence="4" id="KW-0645">Protease</keyword>
<feature type="region of interest" description="Disordered" evidence="7">
    <location>
        <begin position="584"/>
        <end position="606"/>
    </location>
</feature>
<organism evidence="10 11">
    <name type="scientific">Vitrella brassicaformis (strain CCMP3155)</name>
    <dbReference type="NCBI Taxonomy" id="1169540"/>
    <lineage>
        <taxon>Eukaryota</taxon>
        <taxon>Sar</taxon>
        <taxon>Alveolata</taxon>
        <taxon>Colpodellida</taxon>
        <taxon>Vitrellaceae</taxon>
        <taxon>Vitrella</taxon>
    </lineage>
</organism>
<evidence type="ECO:0000313" key="10">
    <source>
        <dbReference type="EMBL" id="CEM27569.1"/>
    </source>
</evidence>